<proteinExistence type="predicted"/>
<protein>
    <submittedName>
        <fullName evidence="1">Uncharacterized protein</fullName>
    </submittedName>
</protein>
<dbReference type="OrthoDB" id="10621163at2759"/>
<name>A0A6A6HZ82_9PLEO</name>
<organism evidence="1 2">
    <name type="scientific">Trematosphaeria pertusa</name>
    <dbReference type="NCBI Taxonomy" id="390896"/>
    <lineage>
        <taxon>Eukaryota</taxon>
        <taxon>Fungi</taxon>
        <taxon>Dikarya</taxon>
        <taxon>Ascomycota</taxon>
        <taxon>Pezizomycotina</taxon>
        <taxon>Dothideomycetes</taxon>
        <taxon>Pleosporomycetidae</taxon>
        <taxon>Pleosporales</taxon>
        <taxon>Massarineae</taxon>
        <taxon>Trematosphaeriaceae</taxon>
        <taxon>Trematosphaeria</taxon>
    </lineage>
</organism>
<sequence length="453" mass="51031">MLPTSAKAIELLPQNLPAAPAAPDPAAPVTAAAAPQALEATPPSHIHRRDHSNALVRQWIANNLKDTSSRATATRRVLTFQRNYQNVFSAVNPAPLYQTPLYNQWNSIEPLVTDTMVARGVAENRICHGQFSRLHRLTCGHLVYVAEAAACGVSCAGAARNNYAGVGASFHCRLCFRRRSGEERGRVLRRWHDALLPEFIDLGEEAREWEKFRWIARECEPAYVEPHGHIMLPRVADIMAYVRAFEINKEEEMMLKLDEVCSTGMGEHRDIGGLAKDFFGQLLRHHHVFVHAELGTLATVAVMLALHLKGVVGNYELLLEKFEAPPRPECPFSTLYDIARNRIVELAAFSVLDDFLAKAPVKYRAEQHVRNGDVKTVARRVWTKAAERSLFGWKYRWTERGRIMASCIQFAMKCYRIKIEIDEVMERLGVAKNFISDTVVQNALKHFLAGSID</sequence>
<keyword evidence="2" id="KW-1185">Reference proteome</keyword>
<dbReference type="AlphaFoldDB" id="A0A6A6HZ82"/>
<reference evidence="1" key="1">
    <citation type="journal article" date="2020" name="Stud. Mycol.">
        <title>101 Dothideomycetes genomes: a test case for predicting lifestyles and emergence of pathogens.</title>
        <authorList>
            <person name="Haridas S."/>
            <person name="Albert R."/>
            <person name="Binder M."/>
            <person name="Bloem J."/>
            <person name="Labutti K."/>
            <person name="Salamov A."/>
            <person name="Andreopoulos B."/>
            <person name="Baker S."/>
            <person name="Barry K."/>
            <person name="Bills G."/>
            <person name="Bluhm B."/>
            <person name="Cannon C."/>
            <person name="Castanera R."/>
            <person name="Culley D."/>
            <person name="Daum C."/>
            <person name="Ezra D."/>
            <person name="Gonzalez J."/>
            <person name="Henrissat B."/>
            <person name="Kuo A."/>
            <person name="Liang C."/>
            <person name="Lipzen A."/>
            <person name="Lutzoni F."/>
            <person name="Magnuson J."/>
            <person name="Mondo S."/>
            <person name="Nolan M."/>
            <person name="Ohm R."/>
            <person name="Pangilinan J."/>
            <person name="Park H.-J."/>
            <person name="Ramirez L."/>
            <person name="Alfaro M."/>
            <person name="Sun H."/>
            <person name="Tritt A."/>
            <person name="Yoshinaga Y."/>
            <person name="Zwiers L.-H."/>
            <person name="Turgeon B."/>
            <person name="Goodwin S."/>
            <person name="Spatafora J."/>
            <person name="Crous P."/>
            <person name="Grigoriev I."/>
        </authorList>
    </citation>
    <scope>NUCLEOTIDE SEQUENCE</scope>
    <source>
        <strain evidence="1">CBS 122368</strain>
    </source>
</reference>
<evidence type="ECO:0000313" key="2">
    <source>
        <dbReference type="Proteomes" id="UP000800094"/>
    </source>
</evidence>
<dbReference type="Proteomes" id="UP000800094">
    <property type="component" value="Unassembled WGS sequence"/>
</dbReference>
<dbReference type="EMBL" id="ML987205">
    <property type="protein sequence ID" value="KAF2243515.1"/>
    <property type="molecule type" value="Genomic_DNA"/>
</dbReference>
<gene>
    <name evidence="1" type="ORF">BU26DRAFT_570206</name>
</gene>
<accession>A0A6A6HZ82</accession>
<dbReference type="GeneID" id="54587307"/>
<evidence type="ECO:0000313" key="1">
    <source>
        <dbReference type="EMBL" id="KAF2243515.1"/>
    </source>
</evidence>
<dbReference type="RefSeq" id="XP_033678519.1">
    <property type="nucleotide sequence ID" value="XM_033833977.1"/>
</dbReference>